<dbReference type="EMBL" id="PP926507">
    <property type="protein sequence ID" value="XDJ00502.1"/>
    <property type="molecule type" value="Genomic_DNA"/>
</dbReference>
<evidence type="ECO:0000313" key="1">
    <source>
        <dbReference type="EMBL" id="XDJ00502.1"/>
    </source>
</evidence>
<protein>
    <submittedName>
        <fullName evidence="1">Uncharacterized protein</fullName>
    </submittedName>
</protein>
<proteinExistence type="predicted"/>
<sequence length="57" mass="6527">MVFARTRFITFLPKIFLKFFLTIRTGFYSICINGEEMTSPLNKTLKLGESENGISCT</sequence>
<accession>A0AB39C1T4</accession>
<organism evidence="1">
    <name type="scientific">Salmonella phage PMBT20</name>
    <dbReference type="NCBI Taxonomy" id="3229744"/>
    <lineage>
        <taxon>Viruses</taxon>
        <taxon>Duplodnaviria</taxon>
        <taxon>Heunggongvirae</taxon>
        <taxon>Uroviricota</taxon>
        <taxon>Caudoviricetes</taxon>
    </lineage>
</organism>
<reference evidence="1" key="1">
    <citation type="submission" date="2024-06" db="EMBL/GenBank/DDBJ databases">
        <title>This phage originates from the Bacteriophage catalogue of the Bacteriophage Competence Centre, Department of Microbiology und Biotechnology, Max Rubner-Institut, Kiel, Germany.</title>
        <authorList>
            <person name="Sprotte S."/>
            <person name="Brinks E."/>
            <person name="Hille F."/>
        </authorList>
    </citation>
    <scope>NUCLEOTIDE SEQUENCE</scope>
</reference>
<name>A0AB39C1T4_9CAUD</name>